<keyword evidence="1" id="KW-0805">Transcription regulation</keyword>
<name>A0A4V3DYN9_9HYPH</name>
<keyword evidence="2 5" id="KW-0238">DNA-binding</keyword>
<feature type="domain" description="HTH gntR-type" evidence="4">
    <location>
        <begin position="9"/>
        <end position="76"/>
    </location>
</feature>
<dbReference type="SMART" id="SM00345">
    <property type="entry name" value="HTH_GNTR"/>
    <property type="match status" value="1"/>
</dbReference>
<dbReference type="Gene3D" id="1.10.10.10">
    <property type="entry name" value="Winged helix-like DNA-binding domain superfamily/Winged helix DNA-binding domain"/>
    <property type="match status" value="1"/>
</dbReference>
<dbReference type="OrthoDB" id="9788098at2"/>
<dbReference type="Proteomes" id="UP000295122">
    <property type="component" value="Unassembled WGS sequence"/>
</dbReference>
<proteinExistence type="predicted"/>
<dbReference type="PANTHER" id="PTHR43537:SF49">
    <property type="entry name" value="TRANSCRIPTIONAL REGULATORY PROTEIN"/>
    <property type="match status" value="1"/>
</dbReference>
<dbReference type="InterPro" id="IPR011711">
    <property type="entry name" value="GntR_C"/>
</dbReference>
<dbReference type="RefSeq" id="WP_133767933.1">
    <property type="nucleotide sequence ID" value="NZ_SNZR01000011.1"/>
</dbReference>
<sequence>MEPGNISGRTLADRAFEWLEEAIIKGDYPPEFRLDEGALAKSFGISRGPVREAIRRLEGKKLVERVPHIGARVTSLTDSDLVELFFVREALEGMACRLATERMSDEDLQALSALLEGHASSGALKAGESYYQRPGDFDFHFRIIQGSRNPKLIAMLCDDLYHLLRIYRYRSSSRRGRASQALKEHRSIVKAMLARKPDLAEHEMRAHLQHARLAIQPPPKKNDPSVDD</sequence>
<gene>
    <name evidence="5" type="ORF">EV668_0121</name>
</gene>
<dbReference type="InterPro" id="IPR008920">
    <property type="entry name" value="TF_FadR/GntR_C"/>
</dbReference>
<dbReference type="GO" id="GO:0046914">
    <property type="term" value="F:transition metal ion binding"/>
    <property type="evidence" value="ECO:0007669"/>
    <property type="project" value="InterPro"/>
</dbReference>
<dbReference type="SUPFAM" id="SSF48008">
    <property type="entry name" value="GntR ligand-binding domain-like"/>
    <property type="match status" value="1"/>
</dbReference>
<dbReference type="InterPro" id="IPR022689">
    <property type="entry name" value="Iron_dep_repressor"/>
</dbReference>
<dbReference type="Pfam" id="PF07729">
    <property type="entry name" value="FCD"/>
    <property type="match status" value="1"/>
</dbReference>
<protein>
    <submittedName>
        <fullName evidence="5">DNA-binding GntR family transcriptional regulator</fullName>
    </submittedName>
</protein>
<dbReference type="InterPro" id="IPR000524">
    <property type="entry name" value="Tscrpt_reg_HTH_GntR"/>
</dbReference>
<evidence type="ECO:0000313" key="6">
    <source>
        <dbReference type="Proteomes" id="UP000295122"/>
    </source>
</evidence>
<dbReference type="CDD" id="cd07377">
    <property type="entry name" value="WHTH_GntR"/>
    <property type="match status" value="1"/>
</dbReference>
<dbReference type="SUPFAM" id="SSF46785">
    <property type="entry name" value="Winged helix' DNA-binding domain"/>
    <property type="match status" value="1"/>
</dbReference>
<keyword evidence="3" id="KW-0804">Transcription</keyword>
<dbReference type="Gene3D" id="1.20.120.530">
    <property type="entry name" value="GntR ligand-binding domain-like"/>
    <property type="match status" value="1"/>
</dbReference>
<keyword evidence="6" id="KW-1185">Reference proteome</keyword>
<dbReference type="PANTHER" id="PTHR43537">
    <property type="entry name" value="TRANSCRIPTIONAL REGULATOR, GNTR FAMILY"/>
    <property type="match status" value="1"/>
</dbReference>
<comment type="caution">
    <text evidence="5">The sequence shown here is derived from an EMBL/GenBank/DDBJ whole genome shotgun (WGS) entry which is preliminary data.</text>
</comment>
<accession>A0A4V3DYN9</accession>
<dbReference type="PROSITE" id="PS50949">
    <property type="entry name" value="HTH_GNTR"/>
    <property type="match status" value="1"/>
</dbReference>
<evidence type="ECO:0000313" key="5">
    <source>
        <dbReference type="EMBL" id="TDR92879.1"/>
    </source>
</evidence>
<dbReference type="Pfam" id="PF00392">
    <property type="entry name" value="GntR"/>
    <property type="match status" value="1"/>
</dbReference>
<dbReference type="InterPro" id="IPR036390">
    <property type="entry name" value="WH_DNA-bd_sf"/>
</dbReference>
<dbReference type="InterPro" id="IPR036388">
    <property type="entry name" value="WH-like_DNA-bd_sf"/>
</dbReference>
<dbReference type="GO" id="GO:0003700">
    <property type="term" value="F:DNA-binding transcription factor activity"/>
    <property type="evidence" value="ECO:0007669"/>
    <property type="project" value="InterPro"/>
</dbReference>
<evidence type="ECO:0000256" key="2">
    <source>
        <dbReference type="ARBA" id="ARBA00023125"/>
    </source>
</evidence>
<dbReference type="SMART" id="SM00529">
    <property type="entry name" value="HTH_DTXR"/>
    <property type="match status" value="1"/>
</dbReference>
<evidence type="ECO:0000256" key="1">
    <source>
        <dbReference type="ARBA" id="ARBA00023015"/>
    </source>
</evidence>
<dbReference type="SMART" id="SM00895">
    <property type="entry name" value="FCD"/>
    <property type="match status" value="1"/>
</dbReference>
<evidence type="ECO:0000259" key="4">
    <source>
        <dbReference type="PROSITE" id="PS50949"/>
    </source>
</evidence>
<dbReference type="EMBL" id="SNZR01000011">
    <property type="protein sequence ID" value="TDR92879.1"/>
    <property type="molecule type" value="Genomic_DNA"/>
</dbReference>
<evidence type="ECO:0000256" key="3">
    <source>
        <dbReference type="ARBA" id="ARBA00023163"/>
    </source>
</evidence>
<reference evidence="5 6" key="1">
    <citation type="submission" date="2019-03" db="EMBL/GenBank/DDBJ databases">
        <title>Genomic Encyclopedia of Type Strains, Phase IV (KMG-IV): sequencing the most valuable type-strain genomes for metagenomic binning, comparative biology and taxonomic classification.</title>
        <authorList>
            <person name="Goeker M."/>
        </authorList>
    </citation>
    <scope>NUCLEOTIDE SEQUENCE [LARGE SCALE GENOMIC DNA]</scope>
    <source>
        <strain evidence="5 6">DSM 25903</strain>
    </source>
</reference>
<organism evidence="5 6">
    <name type="scientific">Enterovirga rhinocerotis</name>
    <dbReference type="NCBI Taxonomy" id="1339210"/>
    <lineage>
        <taxon>Bacteria</taxon>
        <taxon>Pseudomonadati</taxon>
        <taxon>Pseudomonadota</taxon>
        <taxon>Alphaproteobacteria</taxon>
        <taxon>Hyphomicrobiales</taxon>
        <taxon>Methylobacteriaceae</taxon>
        <taxon>Enterovirga</taxon>
    </lineage>
</organism>
<dbReference type="AlphaFoldDB" id="A0A4V3DYN9"/>
<dbReference type="GO" id="GO:0003677">
    <property type="term" value="F:DNA binding"/>
    <property type="evidence" value="ECO:0007669"/>
    <property type="project" value="UniProtKB-KW"/>
</dbReference>